<dbReference type="Gene3D" id="3.40.47.10">
    <property type="match status" value="1"/>
</dbReference>
<evidence type="ECO:0008006" key="10">
    <source>
        <dbReference type="Google" id="ProtNLM"/>
    </source>
</evidence>
<dbReference type="PANTHER" id="PTHR43775">
    <property type="entry name" value="FATTY ACID SYNTHASE"/>
    <property type="match status" value="1"/>
</dbReference>
<dbReference type="InterPro" id="IPR020841">
    <property type="entry name" value="PKS_Beta-ketoAc_synthase_dom"/>
</dbReference>
<dbReference type="SMART" id="SM00823">
    <property type="entry name" value="PKS_PP"/>
    <property type="match status" value="1"/>
</dbReference>
<keyword evidence="1" id="KW-0596">Phosphopantetheine</keyword>
<proteinExistence type="predicted"/>
<evidence type="ECO:0000259" key="7">
    <source>
        <dbReference type="PROSITE" id="PS52004"/>
    </source>
</evidence>
<dbReference type="InterPro" id="IPR009081">
    <property type="entry name" value="PP-bd_ACP"/>
</dbReference>
<dbReference type="InterPro" id="IPR018201">
    <property type="entry name" value="Ketoacyl_synth_AS"/>
</dbReference>
<evidence type="ECO:0000256" key="3">
    <source>
        <dbReference type="ARBA" id="ARBA00022679"/>
    </source>
</evidence>
<dbReference type="SMART" id="SM00825">
    <property type="entry name" value="PKS_KS"/>
    <property type="match status" value="1"/>
</dbReference>
<feature type="domain" description="Carrier" evidence="6">
    <location>
        <begin position="721"/>
        <end position="797"/>
    </location>
</feature>
<dbReference type="SUPFAM" id="SSF47336">
    <property type="entry name" value="ACP-like"/>
    <property type="match status" value="1"/>
</dbReference>
<name>A0ABN2P1A4_9ACTN</name>
<dbReference type="PROSITE" id="PS00606">
    <property type="entry name" value="KS3_1"/>
    <property type="match status" value="1"/>
</dbReference>
<protein>
    <recommendedName>
        <fullName evidence="10">Carrier domain-containing protein</fullName>
    </recommendedName>
</protein>
<dbReference type="InterPro" id="IPR020806">
    <property type="entry name" value="PKS_PP-bd"/>
</dbReference>
<dbReference type="EMBL" id="BAAAMJ010000010">
    <property type="protein sequence ID" value="GAA1905937.1"/>
    <property type="molecule type" value="Genomic_DNA"/>
</dbReference>
<dbReference type="CDD" id="cd00833">
    <property type="entry name" value="PKS"/>
    <property type="match status" value="1"/>
</dbReference>
<dbReference type="Proteomes" id="UP001501303">
    <property type="component" value="Unassembled WGS sequence"/>
</dbReference>
<sequence>MDPKEMRRLMERQLEMSQRLKARVRELEQAVNPPLAVVGLGLRFPGGLTTPAGYWDFLLRGADGTRGIPPERTGLRSAYSPEPGLPGHSYVDRGGFLDEVTHFDPGFFGLSQREAEALDPQQRLLLETSWEAMERAGIAVRRQERLDAGVFTGIMTSDYTDRLRSADRGAIDPYYGTGGGHSMAAGRVAYVMGLSGPAISVDTACSSSLVALHLGAQSLRRGECRYALVGGTNLIFSPDLMVSLCQSGALAPDGRTKAFLDSADGYGRGEGAGVLVLMRLADAEREGRPVLAVVRGSAVNHDGASSGLTVPNGPAQQEVVRAALRDAGVAPEDVGYVETHGTGTSLGDPVEARALDAVLGTGAPGRKDPLAIGSVKSRIGHLESAAGVAALIKVVLMLRHGRIPAAASDADGPLNHLIPWDRMRLDVPRATRDWDSGAGRRVAGVSAFGMSGTNAHAVLEEYRPAEPQAGTGTTGPRTELLTVSARDPESLRALAEDVMAHLAGTAPGQLASVCATLRDGRTAFEHRVAVTGDTAEQLAERLAAAAQAYAPPAGRRPAPVTALSVPGTDAELDKGITALVTAWPALGEEPGDAGVPARDPAGRLRALLRRLGIRAGERTASGSPSAVAELEWDGRAHPLLTQDPEAAPGLLLEVLAALFRSGADLRLDRLRPAGAGRPDDLPTYAFHRKRCWIDEPAPAGTAPAGAVPEAPVADTPAAAGPDREAVTGFLAAELRQVLHADEDLDTSRTFLDAGGDSFAAMQLTIRIEEEYETEVPMEAFDVELPLEELFDRLSGHITGALAGGTEEDTAA</sequence>
<dbReference type="InterPro" id="IPR016039">
    <property type="entry name" value="Thiolase-like"/>
</dbReference>
<dbReference type="SUPFAM" id="SSF53901">
    <property type="entry name" value="Thiolase-like"/>
    <property type="match status" value="1"/>
</dbReference>
<reference evidence="8 9" key="1">
    <citation type="journal article" date="2019" name="Int. J. Syst. Evol. Microbiol.">
        <title>The Global Catalogue of Microorganisms (GCM) 10K type strain sequencing project: providing services to taxonomists for standard genome sequencing and annotation.</title>
        <authorList>
            <consortium name="The Broad Institute Genomics Platform"/>
            <consortium name="The Broad Institute Genome Sequencing Center for Infectious Disease"/>
            <person name="Wu L."/>
            <person name="Ma J."/>
        </authorList>
    </citation>
    <scope>NUCLEOTIDE SEQUENCE [LARGE SCALE GENOMIC DNA]</scope>
    <source>
        <strain evidence="8 9">JCM 13581</strain>
    </source>
</reference>
<accession>A0ABN2P1A4</accession>
<evidence type="ECO:0000259" key="6">
    <source>
        <dbReference type="PROSITE" id="PS50075"/>
    </source>
</evidence>
<dbReference type="Pfam" id="PF00109">
    <property type="entry name" value="ketoacyl-synt"/>
    <property type="match status" value="1"/>
</dbReference>
<dbReference type="InterPro" id="IPR014031">
    <property type="entry name" value="Ketoacyl_synth_C"/>
</dbReference>
<keyword evidence="3" id="KW-0808">Transferase</keyword>
<evidence type="ECO:0000256" key="4">
    <source>
        <dbReference type="ARBA" id="ARBA00023268"/>
    </source>
</evidence>
<dbReference type="PROSITE" id="PS50075">
    <property type="entry name" value="CARRIER"/>
    <property type="match status" value="1"/>
</dbReference>
<dbReference type="RefSeq" id="WP_344259717.1">
    <property type="nucleotide sequence ID" value="NZ_BAAAMJ010000010.1"/>
</dbReference>
<dbReference type="Gene3D" id="3.30.70.3290">
    <property type="match status" value="2"/>
</dbReference>
<evidence type="ECO:0000256" key="5">
    <source>
        <dbReference type="ARBA" id="ARBA00023315"/>
    </source>
</evidence>
<comment type="caution">
    <text evidence="8">The sequence shown here is derived from an EMBL/GenBank/DDBJ whole genome shotgun (WGS) entry which is preliminary data.</text>
</comment>
<dbReference type="PROSITE" id="PS52004">
    <property type="entry name" value="KS3_2"/>
    <property type="match status" value="1"/>
</dbReference>
<keyword evidence="2" id="KW-0597">Phosphoprotein</keyword>
<dbReference type="InterPro" id="IPR050091">
    <property type="entry name" value="PKS_NRPS_Biosynth_Enz"/>
</dbReference>
<organism evidence="8 9">
    <name type="scientific">Streptomyces sodiiphilus</name>
    <dbReference type="NCBI Taxonomy" id="226217"/>
    <lineage>
        <taxon>Bacteria</taxon>
        <taxon>Bacillati</taxon>
        <taxon>Actinomycetota</taxon>
        <taxon>Actinomycetes</taxon>
        <taxon>Kitasatosporales</taxon>
        <taxon>Streptomycetaceae</taxon>
        <taxon>Streptomyces</taxon>
    </lineage>
</organism>
<dbReference type="PANTHER" id="PTHR43775:SF51">
    <property type="entry name" value="INACTIVE PHENOLPHTHIOCEROL SYNTHESIS POLYKETIDE SYNTHASE TYPE I PKS1-RELATED"/>
    <property type="match status" value="1"/>
</dbReference>
<dbReference type="InterPro" id="IPR032821">
    <property type="entry name" value="PKS_assoc"/>
</dbReference>
<dbReference type="InterPro" id="IPR014030">
    <property type="entry name" value="Ketoacyl_synth_N"/>
</dbReference>
<keyword evidence="4" id="KW-0511">Multifunctional enzyme</keyword>
<gene>
    <name evidence="8" type="ORF">GCM10009716_14860</name>
</gene>
<evidence type="ECO:0000313" key="9">
    <source>
        <dbReference type="Proteomes" id="UP001501303"/>
    </source>
</evidence>
<dbReference type="Pfam" id="PF16197">
    <property type="entry name" value="KAsynt_C_assoc"/>
    <property type="match status" value="1"/>
</dbReference>
<keyword evidence="9" id="KW-1185">Reference proteome</keyword>
<dbReference type="Pfam" id="PF00550">
    <property type="entry name" value="PP-binding"/>
    <property type="match status" value="1"/>
</dbReference>
<dbReference type="Gene3D" id="1.10.1200.10">
    <property type="entry name" value="ACP-like"/>
    <property type="match status" value="1"/>
</dbReference>
<evidence type="ECO:0000256" key="2">
    <source>
        <dbReference type="ARBA" id="ARBA00022553"/>
    </source>
</evidence>
<dbReference type="InterPro" id="IPR036736">
    <property type="entry name" value="ACP-like_sf"/>
</dbReference>
<dbReference type="Pfam" id="PF02801">
    <property type="entry name" value="Ketoacyl-synt_C"/>
    <property type="match status" value="1"/>
</dbReference>
<evidence type="ECO:0000256" key="1">
    <source>
        <dbReference type="ARBA" id="ARBA00022450"/>
    </source>
</evidence>
<evidence type="ECO:0000313" key="8">
    <source>
        <dbReference type="EMBL" id="GAA1905937.1"/>
    </source>
</evidence>
<feature type="domain" description="Ketosynthase family 3 (KS3)" evidence="7">
    <location>
        <begin position="32"/>
        <end position="461"/>
    </location>
</feature>
<keyword evidence="5" id="KW-0012">Acyltransferase</keyword>